<protein>
    <recommendedName>
        <fullName evidence="3">GIY-YIG domain-containing protein</fullName>
    </recommendedName>
</protein>
<dbReference type="Proteomes" id="UP000008917">
    <property type="component" value="Chromosome"/>
</dbReference>
<gene>
    <name evidence="1" type="ordered locus">Varpa_3930</name>
</gene>
<dbReference type="KEGG" id="vpe:Varpa_3930"/>
<organism evidence="1 2">
    <name type="scientific">Variovorax paradoxus (strain EPS)</name>
    <dbReference type="NCBI Taxonomy" id="595537"/>
    <lineage>
        <taxon>Bacteria</taxon>
        <taxon>Pseudomonadati</taxon>
        <taxon>Pseudomonadota</taxon>
        <taxon>Betaproteobacteria</taxon>
        <taxon>Burkholderiales</taxon>
        <taxon>Comamonadaceae</taxon>
        <taxon>Variovorax</taxon>
    </lineage>
</organism>
<dbReference type="OrthoDB" id="7857674at2"/>
<evidence type="ECO:0000313" key="1">
    <source>
        <dbReference type="EMBL" id="ADU38103.1"/>
    </source>
</evidence>
<proteinExistence type="predicted"/>
<reference evidence="2" key="1">
    <citation type="submission" date="2010-12" db="EMBL/GenBank/DDBJ databases">
        <title>Complete sequence of Variovorax paradoxus EPS.</title>
        <authorList>
            <consortium name="US DOE Joint Genome Institute"/>
            <person name="Lucas S."/>
            <person name="Copeland A."/>
            <person name="Lapidus A."/>
            <person name="Cheng J.-F."/>
            <person name="Goodwin L."/>
            <person name="Pitluck S."/>
            <person name="Teshima H."/>
            <person name="Detter J.C."/>
            <person name="Han C."/>
            <person name="Tapia R."/>
            <person name="Land M."/>
            <person name="Hauser L."/>
            <person name="Kyrpides N."/>
            <person name="Ivanova N."/>
            <person name="Ovchinnikova G."/>
            <person name="Orwin P."/>
            <person name="Han J.-I.G."/>
            <person name="Woyke T."/>
        </authorList>
    </citation>
    <scope>NUCLEOTIDE SEQUENCE [LARGE SCALE GENOMIC DNA]</scope>
    <source>
        <strain evidence="2">EPS</strain>
    </source>
</reference>
<accession>E6V3Y4</accession>
<dbReference type="HOGENOM" id="CLU_1474581_0_0_4"/>
<name>E6V3Y4_VARPE</name>
<evidence type="ECO:0008006" key="3">
    <source>
        <dbReference type="Google" id="ProtNLM"/>
    </source>
</evidence>
<dbReference type="EMBL" id="CP002417">
    <property type="protein sequence ID" value="ADU38103.1"/>
    <property type="molecule type" value="Genomic_DNA"/>
</dbReference>
<dbReference type="RefSeq" id="WP_013542323.1">
    <property type="nucleotide sequence ID" value="NC_014931.1"/>
</dbReference>
<sequence>MPFKNLAQQTHDSLTRRAVALTGVKPLEVHAIKFRTGGIELGAEPAAIADRLRHWTKLSRRWIYVFDTTATQAERKALVESFSKARDGKTAKFRYARLNDIRGESSTLYIGSSESLRTRIRNHLGYAVGPSSLNMAYWVDAPDIEMRLQAARYPDSLSKEALCDLEDWLSVSLSPVFGKRGSV</sequence>
<dbReference type="AlphaFoldDB" id="E6V3Y4"/>
<reference evidence="1 2" key="2">
    <citation type="journal article" date="2013" name="Genome Announc.">
        <title>Genome of the Root-Associated Plant Growth-Promoting Bacterium Variovorax paradoxus Strain EPS.</title>
        <authorList>
            <person name="Han J.I."/>
            <person name="Spain J.C."/>
            <person name="Leadbetter J.R."/>
            <person name="Ovchinnikova G."/>
            <person name="Goodwin L.A."/>
            <person name="Han C.S."/>
            <person name="Woyke T."/>
            <person name="Davenport K.W."/>
            <person name="Orwin P.M."/>
        </authorList>
    </citation>
    <scope>NUCLEOTIDE SEQUENCE [LARGE SCALE GENOMIC DNA]</scope>
    <source>
        <strain evidence="1 2">EPS</strain>
    </source>
</reference>
<evidence type="ECO:0000313" key="2">
    <source>
        <dbReference type="Proteomes" id="UP000008917"/>
    </source>
</evidence>